<dbReference type="RefSeq" id="WP_187717519.1">
    <property type="nucleotide sequence ID" value="NZ_JACTAH010000001.1"/>
</dbReference>
<keyword evidence="2" id="KW-0808">Transferase</keyword>
<dbReference type="InterPro" id="IPR012893">
    <property type="entry name" value="HipA-like_C"/>
</dbReference>
<dbReference type="PANTHER" id="PTHR37419:SF8">
    <property type="entry name" value="TOXIN YJJJ"/>
    <property type="match status" value="1"/>
</dbReference>
<evidence type="ECO:0000256" key="1">
    <source>
        <dbReference type="ARBA" id="ARBA00010164"/>
    </source>
</evidence>
<organism evidence="5 6">
    <name type="scientific">Thauera sedimentorum</name>
    <dbReference type="NCBI Taxonomy" id="2767595"/>
    <lineage>
        <taxon>Bacteria</taxon>
        <taxon>Pseudomonadati</taxon>
        <taxon>Pseudomonadota</taxon>
        <taxon>Betaproteobacteria</taxon>
        <taxon>Rhodocyclales</taxon>
        <taxon>Zoogloeaceae</taxon>
        <taxon>Thauera</taxon>
    </lineage>
</organism>
<keyword evidence="3" id="KW-0418">Kinase</keyword>
<dbReference type="InterPro" id="IPR011991">
    <property type="entry name" value="ArsR-like_HTH"/>
</dbReference>
<dbReference type="Pfam" id="PF07804">
    <property type="entry name" value="HipA_C"/>
    <property type="match status" value="1"/>
</dbReference>
<sequence length="438" mass="48504">MSAHAENLRLLLRQGPLRARQLIEKLCVSQPTVSRAVNELGDDVVRIEAGRSIQYALRDFDRELSDIPVYRVTADGKLRRLGVLIPVRPEGFVMRQEDGRTLHSDGLPWWILDMCPQGFLGRAFAEHHADRLGLPPRLSEWSDAHMLRALLAHGEDVVGNLLLGDVARDRFINAPEPTPVAPEQFPALAEAAERGDLPGSSAGGEQPKFLAFTSQHVLVKFTSSEDNPVARRWSDLLAAEHVAAQVLADAGVQASHSRLIDVGGRRFLEIERFDRVGSLGRRALHSLASVEAEFIGDARSPWPLLTTRLAAQGTITAEAAAGAALLYAYGTLIGNTDMHNGNLSFVSEHGRPYHLAPAYDMLPMAFQPRNSGALPDQLQPARLHPDVPPDTWRRALLLAERFVDAMDGDRRFSDDWRQCRDALVRHMEDARLKIDRLG</sequence>
<protein>
    <submittedName>
        <fullName evidence="5">Type II toxin-antitoxin system HipA family toxin YjjJ</fullName>
    </submittedName>
</protein>
<dbReference type="InterPro" id="IPR036390">
    <property type="entry name" value="WH_DNA-bd_sf"/>
</dbReference>
<evidence type="ECO:0000256" key="3">
    <source>
        <dbReference type="ARBA" id="ARBA00022777"/>
    </source>
</evidence>
<proteinExistence type="inferred from homology"/>
<name>A0ABR9B8S2_9RHOO</name>
<feature type="domain" description="HipA-like C-terminal" evidence="4">
    <location>
        <begin position="200"/>
        <end position="368"/>
    </location>
</feature>
<evidence type="ECO:0000313" key="5">
    <source>
        <dbReference type="EMBL" id="MBD8502758.1"/>
    </source>
</evidence>
<reference evidence="6" key="1">
    <citation type="submission" date="2023-07" db="EMBL/GenBank/DDBJ databases">
        <title>Thauera sp. CAU 1555 isolated from sand of Yaerae Beach.</title>
        <authorList>
            <person name="Kim W."/>
        </authorList>
    </citation>
    <scope>NUCLEOTIDE SEQUENCE [LARGE SCALE GENOMIC DNA]</scope>
    <source>
        <strain evidence="6">CAU 1555</strain>
    </source>
</reference>
<dbReference type="InterPro" id="IPR052028">
    <property type="entry name" value="HipA_Ser/Thr_kinase"/>
</dbReference>
<dbReference type="EMBL" id="JACYTO010000001">
    <property type="protein sequence ID" value="MBD8502758.1"/>
    <property type="molecule type" value="Genomic_DNA"/>
</dbReference>
<evidence type="ECO:0000259" key="4">
    <source>
        <dbReference type="Pfam" id="PF07804"/>
    </source>
</evidence>
<dbReference type="CDD" id="cd00090">
    <property type="entry name" value="HTH_ARSR"/>
    <property type="match status" value="1"/>
</dbReference>
<dbReference type="Proteomes" id="UP000603602">
    <property type="component" value="Unassembled WGS sequence"/>
</dbReference>
<accession>A0ABR9B8S2</accession>
<dbReference type="PANTHER" id="PTHR37419">
    <property type="entry name" value="SERINE/THREONINE-PROTEIN KINASE TOXIN HIPA"/>
    <property type="match status" value="1"/>
</dbReference>
<comment type="similarity">
    <text evidence="1">Belongs to the HipA Ser/Thr kinase family.</text>
</comment>
<evidence type="ECO:0000313" key="6">
    <source>
        <dbReference type="Proteomes" id="UP000603602"/>
    </source>
</evidence>
<evidence type="ECO:0000256" key="2">
    <source>
        <dbReference type="ARBA" id="ARBA00022679"/>
    </source>
</evidence>
<dbReference type="SUPFAM" id="SSF46785">
    <property type="entry name" value="Winged helix' DNA-binding domain"/>
    <property type="match status" value="1"/>
</dbReference>
<keyword evidence="6" id="KW-1185">Reference proteome</keyword>
<gene>
    <name evidence="5" type="primary">yjjJ</name>
    <name evidence="5" type="ORF">IFO67_07645</name>
</gene>
<comment type="caution">
    <text evidence="5">The sequence shown here is derived from an EMBL/GenBank/DDBJ whole genome shotgun (WGS) entry which is preliminary data.</text>
</comment>
<dbReference type="NCBIfam" id="NF007297">
    <property type="entry name" value="PRK09775.1"/>
    <property type="match status" value="1"/>
</dbReference>